<sequence>MRLFIAACPPEEILYYIYSVQNNLISKGIKGNYAKPRNIHMTIKFLGETDESDIPKLVSILENYRHLDIEFKLDGISWFKRRGRLILFIDLAGDVERLELAVNEIEDKFERMGFEREKKKFYPHMTIARKVNLSEANINKILHTKIKPIHFKLEEFNLVKSTLTDEGPIYEILY</sequence>
<dbReference type="Pfam" id="PF13563">
    <property type="entry name" value="2_5_RNA_ligase2"/>
    <property type="match status" value="1"/>
</dbReference>
<evidence type="ECO:0000256" key="2">
    <source>
        <dbReference type="HAMAP-Rule" id="MF_01940"/>
    </source>
</evidence>
<dbReference type="InterPro" id="IPR004175">
    <property type="entry name" value="RNA_CPDase"/>
</dbReference>
<comment type="caution">
    <text evidence="3">The sequence shown here is derived from an EMBL/GenBank/DDBJ whole genome shotgun (WGS) entry which is preliminary data.</text>
</comment>
<dbReference type="STRING" id="1121324.CLIT_2c02450"/>
<feature type="short sequence motif" description="HXTX 1" evidence="2">
    <location>
        <begin position="40"/>
        <end position="43"/>
    </location>
</feature>
<organism evidence="3 4">
    <name type="scientific">Peptoclostridium litorale DSM 5388</name>
    <dbReference type="NCBI Taxonomy" id="1121324"/>
    <lineage>
        <taxon>Bacteria</taxon>
        <taxon>Bacillati</taxon>
        <taxon>Bacillota</taxon>
        <taxon>Clostridia</taxon>
        <taxon>Peptostreptococcales</taxon>
        <taxon>Peptoclostridiaceae</taxon>
        <taxon>Peptoclostridium</taxon>
    </lineage>
</organism>
<protein>
    <recommendedName>
        <fullName evidence="2">RNA 2',3'-cyclic phosphodiesterase</fullName>
        <shortName evidence="2">RNA 2',3'-CPDase</shortName>
        <ecNumber evidence="2">3.1.4.58</ecNumber>
    </recommendedName>
</protein>
<dbReference type="EC" id="3.1.4.58" evidence="2"/>
<dbReference type="SUPFAM" id="SSF55144">
    <property type="entry name" value="LigT-like"/>
    <property type="match status" value="1"/>
</dbReference>
<dbReference type="OrthoDB" id="9789350at2"/>
<evidence type="ECO:0000313" key="3">
    <source>
        <dbReference type="EMBL" id="KDR96639.1"/>
    </source>
</evidence>
<accession>A0A069RI00</accession>
<evidence type="ECO:0000256" key="1">
    <source>
        <dbReference type="ARBA" id="ARBA00022801"/>
    </source>
</evidence>
<dbReference type="GO" id="GO:0004113">
    <property type="term" value="F:2',3'-cyclic-nucleotide 3'-phosphodiesterase activity"/>
    <property type="evidence" value="ECO:0007669"/>
    <property type="project" value="InterPro"/>
</dbReference>
<dbReference type="PANTHER" id="PTHR35561:SF1">
    <property type="entry name" value="RNA 2',3'-CYCLIC PHOSPHODIESTERASE"/>
    <property type="match status" value="1"/>
</dbReference>
<dbReference type="NCBIfam" id="TIGR02258">
    <property type="entry name" value="2_5_ligase"/>
    <property type="match status" value="1"/>
</dbReference>
<dbReference type="AlphaFoldDB" id="A0A069RI00"/>
<dbReference type="EMBL" id="JJMM01000002">
    <property type="protein sequence ID" value="KDR96639.1"/>
    <property type="molecule type" value="Genomic_DNA"/>
</dbReference>
<feature type="short sequence motif" description="HXTX 2" evidence="2">
    <location>
        <begin position="124"/>
        <end position="127"/>
    </location>
</feature>
<comment type="catalytic activity">
    <reaction evidence="2">
        <text>a 3'-end 2',3'-cyclophospho-ribonucleotide-RNA + H2O = a 3'-end 2'-phospho-ribonucleotide-RNA + H(+)</text>
        <dbReference type="Rhea" id="RHEA:11828"/>
        <dbReference type="Rhea" id="RHEA-COMP:10464"/>
        <dbReference type="Rhea" id="RHEA-COMP:17353"/>
        <dbReference type="ChEBI" id="CHEBI:15377"/>
        <dbReference type="ChEBI" id="CHEBI:15378"/>
        <dbReference type="ChEBI" id="CHEBI:83064"/>
        <dbReference type="ChEBI" id="CHEBI:173113"/>
        <dbReference type="EC" id="3.1.4.58"/>
    </reaction>
</comment>
<dbReference type="Proteomes" id="UP000027946">
    <property type="component" value="Unassembled WGS sequence"/>
</dbReference>
<reference evidence="3 4" key="1">
    <citation type="submission" date="2014-03" db="EMBL/GenBank/DDBJ databases">
        <title>Genome sequence of Clostridium litorale W6, DSM 5388.</title>
        <authorList>
            <person name="Poehlein A."/>
            <person name="Jagirdar A."/>
            <person name="Khonsari B."/>
            <person name="Chibani C.M."/>
            <person name="Gutierrez Gutierrez D.A."/>
            <person name="Davydova E."/>
            <person name="Alghaithi H.S."/>
            <person name="Nair K.P."/>
            <person name="Dhamotharan K."/>
            <person name="Chandran L."/>
            <person name="G W."/>
            <person name="Daniel R."/>
        </authorList>
    </citation>
    <scope>NUCLEOTIDE SEQUENCE [LARGE SCALE GENOMIC DNA]</scope>
    <source>
        <strain evidence="3 4">W6</strain>
    </source>
</reference>
<gene>
    <name evidence="3" type="ORF">CLIT_2c02450</name>
</gene>
<feature type="active site" description="Proton donor" evidence="2">
    <location>
        <position position="40"/>
    </location>
</feature>
<dbReference type="InterPro" id="IPR009097">
    <property type="entry name" value="Cyclic_Pdiesterase"/>
</dbReference>
<feature type="active site" description="Proton acceptor" evidence="2">
    <location>
        <position position="124"/>
    </location>
</feature>
<dbReference type="HAMAP" id="MF_01940">
    <property type="entry name" value="RNA_CPDase"/>
    <property type="match status" value="1"/>
</dbReference>
<keyword evidence="1 2" id="KW-0378">Hydrolase</keyword>
<dbReference type="eggNOG" id="COG1514">
    <property type="taxonomic scope" value="Bacteria"/>
</dbReference>
<comment type="similarity">
    <text evidence="2">Belongs to the 2H phosphoesterase superfamily. ThpR family.</text>
</comment>
<keyword evidence="4" id="KW-1185">Reference proteome</keyword>
<dbReference type="RefSeq" id="WP_038261168.1">
    <property type="nucleotide sequence ID" value="NZ_FSRH01000001.1"/>
</dbReference>
<name>A0A069RI00_PEPLI</name>
<comment type="function">
    <text evidence="2">Hydrolyzes RNA 2',3'-cyclic phosphodiester to an RNA 2'-phosphomonoester.</text>
</comment>
<dbReference type="PANTHER" id="PTHR35561">
    <property type="entry name" value="RNA 2',3'-CYCLIC PHOSPHODIESTERASE"/>
    <property type="match status" value="1"/>
</dbReference>
<proteinExistence type="inferred from homology"/>
<dbReference type="GO" id="GO:0008664">
    <property type="term" value="F:RNA 2',3'-cyclic 3'-phosphodiesterase activity"/>
    <property type="evidence" value="ECO:0007669"/>
    <property type="project" value="UniProtKB-EC"/>
</dbReference>
<dbReference type="Gene3D" id="3.90.1140.10">
    <property type="entry name" value="Cyclic phosphodiesterase"/>
    <property type="match status" value="1"/>
</dbReference>
<evidence type="ECO:0000313" key="4">
    <source>
        <dbReference type="Proteomes" id="UP000027946"/>
    </source>
</evidence>